<dbReference type="GO" id="GO:0005975">
    <property type="term" value="P:carbohydrate metabolic process"/>
    <property type="evidence" value="ECO:0007669"/>
    <property type="project" value="InterPro"/>
</dbReference>
<dbReference type="SMART" id="SM00642">
    <property type="entry name" value="Aamy"/>
    <property type="match status" value="1"/>
</dbReference>
<evidence type="ECO:0000259" key="3">
    <source>
        <dbReference type="SMART" id="SM00642"/>
    </source>
</evidence>
<name>A0A1H0QTI6_9PSEU</name>
<dbReference type="InterPro" id="IPR017853">
    <property type="entry name" value="GH"/>
</dbReference>
<feature type="compositionally biased region" description="Basic and acidic residues" evidence="1">
    <location>
        <begin position="207"/>
        <end position="219"/>
    </location>
</feature>
<dbReference type="PANTHER" id="PTHR10357:SF209">
    <property type="entry name" value="PERIPLASMIC ALPHA-AMYLASE"/>
    <property type="match status" value="1"/>
</dbReference>
<dbReference type="InterPro" id="IPR006048">
    <property type="entry name" value="A-amylase/branching_C"/>
</dbReference>
<dbReference type="InterPro" id="IPR006047">
    <property type="entry name" value="GH13_cat_dom"/>
</dbReference>
<dbReference type="Proteomes" id="UP000199651">
    <property type="component" value="Unassembled WGS sequence"/>
</dbReference>
<evidence type="ECO:0000256" key="1">
    <source>
        <dbReference type="SAM" id="MobiDB-lite"/>
    </source>
</evidence>
<dbReference type="SUPFAM" id="SSF51445">
    <property type="entry name" value="(Trans)glycosidases"/>
    <property type="match status" value="1"/>
</dbReference>
<feature type="chain" id="PRO_5011501530" evidence="2">
    <location>
        <begin position="36"/>
        <end position="739"/>
    </location>
</feature>
<dbReference type="Gene3D" id="3.20.20.80">
    <property type="entry name" value="Glycosidases"/>
    <property type="match status" value="2"/>
</dbReference>
<gene>
    <name evidence="4" type="ORF">SAMN05192558_107116</name>
</gene>
<dbReference type="PANTHER" id="PTHR10357">
    <property type="entry name" value="ALPHA-AMYLASE FAMILY MEMBER"/>
    <property type="match status" value="1"/>
</dbReference>
<dbReference type="Gene3D" id="2.60.40.1180">
    <property type="entry name" value="Golgi alpha-mannosidase II"/>
    <property type="match status" value="1"/>
</dbReference>
<feature type="region of interest" description="Disordered" evidence="1">
    <location>
        <begin position="200"/>
        <end position="219"/>
    </location>
</feature>
<organism evidence="4 5">
    <name type="scientific">Actinokineospora alba</name>
    <dbReference type="NCBI Taxonomy" id="504798"/>
    <lineage>
        <taxon>Bacteria</taxon>
        <taxon>Bacillati</taxon>
        <taxon>Actinomycetota</taxon>
        <taxon>Actinomycetes</taxon>
        <taxon>Pseudonocardiales</taxon>
        <taxon>Pseudonocardiaceae</taxon>
        <taxon>Actinokineospora</taxon>
    </lineage>
</organism>
<feature type="domain" description="Glycosyl hydrolase family 13 catalytic" evidence="3">
    <location>
        <begin position="64"/>
        <end position="529"/>
    </location>
</feature>
<dbReference type="InterPro" id="IPR013780">
    <property type="entry name" value="Glyco_hydro_b"/>
</dbReference>
<feature type="region of interest" description="Disordered" evidence="1">
    <location>
        <begin position="33"/>
        <end position="53"/>
    </location>
</feature>
<feature type="compositionally biased region" description="Polar residues" evidence="1">
    <location>
        <begin position="74"/>
        <end position="85"/>
    </location>
</feature>
<sequence>MTKHRDTRARRRWAAAALAGTCGATLALAPSGAAAAPGPDEVGNAKQLAQPSLRSPLTRERIYSLMTDRFENGDPTNDDQASSEAVNEYDPTHKGFYHGGDLKGLTSRLDYIKDLGQTAIWITPPMYNDWLFEGKLPTGETNTTASYHGYWITKFDQVDPHVGTAEDLKELVRQAHARGMKVFFDIVVNHTGDVISYEEGEQQPYRSKTDQPYKDADGKVFDDRDYETAAVFPKLDPETSFPYNPTFRTEADKTVKSPAWLNDPTMYHNRGETTFQGEDSLYGDFFGLDDVFTERPEVVAGMTKIFQDWITQYNIDGYRIDTTRHVNMAFWQQFITGVLDYARANGRPDFYMFGEAAVEDPVELSAYTGEGKYQSVLDFTFQANARNFASKSASAADLATFFQTDDMYTDSDSNAYQLPTFVDNHDRGRIGWMIQADNPGIANSETLRRSQLAHELMYFARGNPVVYYGDEQGFTGDGNDQDAREDMFPSKVSSYNDNDLLGTDATTATSNFDKNHPMYRYLQRLNQLTAEHPALRDGAQVHRHADNGPGVYAFSRIDRDEKVEYVVALNNSETEKTASVPTYSPNAPFVRLYPTPDGTHNTDAAGKLTVTVPPLSAVVYRAAVPLADVNGGKAAATTLDLTQGGKLNGRPFIRATVHGQGFHEVSFAVKVGKNGKWTHVGTDDNPDYKVLYDTKGLADGTEVTFQAITTDSSGRVSVSDKVVHTVDRTAPAPNVFEQP</sequence>
<dbReference type="RefSeq" id="WP_091377399.1">
    <property type="nucleotide sequence ID" value="NZ_FNDV01000004.1"/>
</dbReference>
<dbReference type="AlphaFoldDB" id="A0A1H0QTI6"/>
<dbReference type="CDD" id="cd11339">
    <property type="entry name" value="AmyAc_bac_CMD_like_2"/>
    <property type="match status" value="1"/>
</dbReference>
<accession>A0A1H0QTI6</accession>
<feature type="region of interest" description="Disordered" evidence="1">
    <location>
        <begin position="67"/>
        <end position="86"/>
    </location>
</feature>
<keyword evidence="5" id="KW-1185">Reference proteome</keyword>
<dbReference type="EMBL" id="FNJB01000007">
    <property type="protein sequence ID" value="SDP20008.1"/>
    <property type="molecule type" value="Genomic_DNA"/>
</dbReference>
<dbReference type="GO" id="GO:0016798">
    <property type="term" value="F:hydrolase activity, acting on glycosyl bonds"/>
    <property type="evidence" value="ECO:0007669"/>
    <property type="project" value="UniProtKB-KW"/>
</dbReference>
<dbReference type="PROSITE" id="PS51318">
    <property type="entry name" value="TAT"/>
    <property type="match status" value="1"/>
</dbReference>
<keyword evidence="4" id="KW-0326">Glycosidase</keyword>
<evidence type="ECO:0000256" key="2">
    <source>
        <dbReference type="SAM" id="SignalP"/>
    </source>
</evidence>
<keyword evidence="4" id="KW-0378">Hydrolase</keyword>
<evidence type="ECO:0000313" key="5">
    <source>
        <dbReference type="Proteomes" id="UP000199651"/>
    </source>
</evidence>
<dbReference type="InterPro" id="IPR006311">
    <property type="entry name" value="TAT_signal"/>
</dbReference>
<dbReference type="SUPFAM" id="SSF51011">
    <property type="entry name" value="Glycosyl hydrolase domain"/>
    <property type="match status" value="1"/>
</dbReference>
<feature type="signal peptide" evidence="2">
    <location>
        <begin position="1"/>
        <end position="35"/>
    </location>
</feature>
<evidence type="ECO:0000313" key="4">
    <source>
        <dbReference type="EMBL" id="SDP20008.1"/>
    </source>
</evidence>
<dbReference type="GO" id="GO:0043169">
    <property type="term" value="F:cation binding"/>
    <property type="evidence" value="ECO:0007669"/>
    <property type="project" value="InterPro"/>
</dbReference>
<keyword evidence="2" id="KW-0732">Signal</keyword>
<reference evidence="5" key="1">
    <citation type="submission" date="2016-10" db="EMBL/GenBank/DDBJ databases">
        <authorList>
            <person name="Varghese N."/>
            <person name="Submissions S."/>
        </authorList>
    </citation>
    <scope>NUCLEOTIDE SEQUENCE [LARGE SCALE GENOMIC DNA]</scope>
    <source>
        <strain evidence="5">IBRC-M 10655</strain>
    </source>
</reference>
<dbReference type="OrthoDB" id="9802433at2"/>
<dbReference type="Pfam" id="PF00128">
    <property type="entry name" value="Alpha-amylase"/>
    <property type="match status" value="1"/>
</dbReference>
<proteinExistence type="predicted"/>
<dbReference type="Pfam" id="PF02806">
    <property type="entry name" value="Alpha-amylase_C"/>
    <property type="match status" value="1"/>
</dbReference>
<dbReference type="STRING" id="504798.SAMN05421871_104115"/>
<protein>
    <submittedName>
        <fullName evidence="4">Glycosidase</fullName>
    </submittedName>
</protein>